<dbReference type="RefSeq" id="WP_205211200.1">
    <property type="nucleotide sequence ID" value="NZ_JAFFZO010000023.1"/>
</dbReference>
<protein>
    <submittedName>
        <fullName evidence="3">Outer membrane lipid asymmetry maintenance protein MlaD</fullName>
    </submittedName>
</protein>
<dbReference type="InterPro" id="IPR052336">
    <property type="entry name" value="MlaD_Phospholipid_Transporter"/>
</dbReference>
<keyword evidence="1" id="KW-1133">Transmembrane helix</keyword>
<feature type="domain" description="Mce/MlaD" evidence="2">
    <location>
        <begin position="39"/>
        <end position="117"/>
    </location>
</feature>
<comment type="caution">
    <text evidence="3">The sequence shown here is derived from an EMBL/GenBank/DDBJ whole genome shotgun (WGS) entry which is preliminary data.</text>
</comment>
<gene>
    <name evidence="3" type="primary">mlaD</name>
    <name evidence="3" type="ORF">JW498_15500</name>
</gene>
<dbReference type="PANTHER" id="PTHR33371:SF4">
    <property type="entry name" value="INTERMEMBRANE PHOSPHOLIPID TRANSPORT SYSTEM BINDING PROTEIN MLAD"/>
    <property type="match status" value="1"/>
</dbReference>
<evidence type="ECO:0000259" key="2">
    <source>
        <dbReference type="Pfam" id="PF02470"/>
    </source>
</evidence>
<accession>A0ABS2WAL8</accession>
<dbReference type="InterPro" id="IPR003399">
    <property type="entry name" value="Mce/MlaD"/>
</dbReference>
<organism evidence="3 4">
    <name type="scientific">Amphritea pacifica</name>
    <dbReference type="NCBI Taxonomy" id="2811233"/>
    <lineage>
        <taxon>Bacteria</taxon>
        <taxon>Pseudomonadati</taxon>
        <taxon>Pseudomonadota</taxon>
        <taxon>Gammaproteobacteria</taxon>
        <taxon>Oceanospirillales</taxon>
        <taxon>Oceanospirillaceae</taxon>
        <taxon>Amphritea</taxon>
    </lineage>
</organism>
<proteinExistence type="predicted"/>
<keyword evidence="4" id="KW-1185">Reference proteome</keyword>
<name>A0ABS2WAL8_9GAMM</name>
<evidence type="ECO:0000313" key="4">
    <source>
        <dbReference type="Proteomes" id="UP000760472"/>
    </source>
</evidence>
<sequence length="153" mass="16401">MRNRGVELGVGIFMLVGAIALTVLAINVSGLSLTKQQDTYKIYARFENVGGLTARSKVTMSGVTIGKVSNITIDRKKLMALVEMDIDADVDYLTSDSSASILTAGLLGEKYIGVTTGAADDEILKEGDFIEDTQSSLVLEELIGKFLFNQASE</sequence>
<reference evidence="3 4" key="1">
    <citation type="submission" date="2021-02" db="EMBL/GenBank/DDBJ databases">
        <title>A novel species of genus Amphritea isolated from a fishpond in China.</title>
        <authorList>
            <person name="Lu H."/>
        </authorList>
    </citation>
    <scope>NUCLEOTIDE SEQUENCE [LARGE SCALE GENOMIC DNA]</scope>
    <source>
        <strain evidence="3 4">RP18W</strain>
    </source>
</reference>
<evidence type="ECO:0000256" key="1">
    <source>
        <dbReference type="SAM" id="Phobius"/>
    </source>
</evidence>
<dbReference type="PANTHER" id="PTHR33371">
    <property type="entry name" value="INTERMEMBRANE PHOSPHOLIPID TRANSPORT SYSTEM BINDING PROTEIN MLAD-RELATED"/>
    <property type="match status" value="1"/>
</dbReference>
<dbReference type="Proteomes" id="UP000760472">
    <property type="component" value="Unassembled WGS sequence"/>
</dbReference>
<dbReference type="Pfam" id="PF02470">
    <property type="entry name" value="MlaD"/>
    <property type="match status" value="1"/>
</dbReference>
<keyword evidence="1" id="KW-0472">Membrane</keyword>
<dbReference type="EMBL" id="JAFFZP010000027">
    <property type="protein sequence ID" value="MBN0988775.1"/>
    <property type="molecule type" value="Genomic_DNA"/>
</dbReference>
<dbReference type="InterPro" id="IPR030970">
    <property type="entry name" value="ABC_MlaD"/>
</dbReference>
<evidence type="ECO:0000313" key="3">
    <source>
        <dbReference type="EMBL" id="MBN0988775.1"/>
    </source>
</evidence>
<feature type="transmembrane region" description="Helical" evidence="1">
    <location>
        <begin position="12"/>
        <end position="33"/>
    </location>
</feature>
<dbReference type="NCBIfam" id="TIGR04430">
    <property type="entry name" value="OM_asym_MlaD"/>
    <property type="match status" value="1"/>
</dbReference>
<keyword evidence="1" id="KW-0812">Transmembrane</keyword>